<dbReference type="EMBL" id="NIZW01000003">
    <property type="protein sequence ID" value="PHQ36106.1"/>
    <property type="molecule type" value="Genomic_DNA"/>
</dbReference>
<dbReference type="Proteomes" id="UP000225740">
    <property type="component" value="Unassembled WGS sequence"/>
</dbReference>
<evidence type="ECO:0000313" key="2">
    <source>
        <dbReference type="Proteomes" id="UP000225740"/>
    </source>
</evidence>
<name>A0A2G1WAS2_9BACT</name>
<evidence type="ECO:0000313" key="1">
    <source>
        <dbReference type="EMBL" id="PHQ36106.1"/>
    </source>
</evidence>
<accession>A0A2G1WAS2</accession>
<protein>
    <submittedName>
        <fullName evidence="1">Uncharacterized protein</fullName>
    </submittedName>
</protein>
<gene>
    <name evidence="1" type="ORF">CEE69_05320</name>
</gene>
<keyword evidence="2" id="KW-1185">Reference proteome</keyword>
<organism evidence="1 2">
    <name type="scientific">Rhodopirellula bahusiensis</name>
    <dbReference type="NCBI Taxonomy" id="2014065"/>
    <lineage>
        <taxon>Bacteria</taxon>
        <taxon>Pseudomonadati</taxon>
        <taxon>Planctomycetota</taxon>
        <taxon>Planctomycetia</taxon>
        <taxon>Pirellulales</taxon>
        <taxon>Pirellulaceae</taxon>
        <taxon>Rhodopirellula</taxon>
    </lineage>
</organism>
<reference evidence="1 2" key="1">
    <citation type="submission" date="2017-06" db="EMBL/GenBank/DDBJ databases">
        <title>Description of Rhodopirellula bahusiensis sp. nov.</title>
        <authorList>
            <person name="Kizina J."/>
            <person name="Harder J."/>
        </authorList>
    </citation>
    <scope>NUCLEOTIDE SEQUENCE [LARGE SCALE GENOMIC DNA]</scope>
    <source>
        <strain evidence="1 2">SWK21</strain>
    </source>
</reference>
<dbReference type="AlphaFoldDB" id="A0A2G1WAS2"/>
<sequence>MKPRVASHNMVFTLGLRHTAVVCSSLHLLLESFVVQTSMASQRRCRKNLPLCDLSLPMGKPSKEERKRMRREAEQSIRIEDFFSHVVSPTATLANSPPSAIVDHASQVGVALQHREIDATSHSFGVPDADWKSAVVIGYTDLTHEIVRQAEFYDWLLDDVERLQLGLPTITFRAKVNLDPVVDFLHQTMLRVLGRLTHGILISGTGRAVIDDWLAWSLDYDDPDMFNVNRVYDESQPDFHALLDRFPQLRSPGA</sequence>
<proteinExistence type="predicted"/>
<comment type="caution">
    <text evidence="1">The sequence shown here is derived from an EMBL/GenBank/DDBJ whole genome shotgun (WGS) entry which is preliminary data.</text>
</comment>